<dbReference type="PANTHER" id="PTHR46553">
    <property type="entry name" value="ADENINE NUCLEOTIDE ALPHA HYDROLASES-LIKE SUPERFAMILY PROTEIN"/>
    <property type="match status" value="1"/>
</dbReference>
<reference evidence="4" key="1">
    <citation type="journal article" date="2019" name="Int. J. Syst. Evol. Microbiol.">
        <title>The Global Catalogue of Microorganisms (GCM) 10K type strain sequencing project: providing services to taxonomists for standard genome sequencing and annotation.</title>
        <authorList>
            <consortium name="The Broad Institute Genomics Platform"/>
            <consortium name="The Broad Institute Genome Sequencing Center for Infectious Disease"/>
            <person name="Wu L."/>
            <person name="Ma J."/>
        </authorList>
    </citation>
    <scope>NUCLEOTIDE SEQUENCE [LARGE SCALE GENOMIC DNA]</scope>
    <source>
        <strain evidence="4">CCUG 52478</strain>
    </source>
</reference>
<proteinExistence type="inferred from homology"/>
<evidence type="ECO:0000313" key="3">
    <source>
        <dbReference type="EMBL" id="MFD1250741.1"/>
    </source>
</evidence>
<evidence type="ECO:0000313" key="4">
    <source>
        <dbReference type="Proteomes" id="UP001597229"/>
    </source>
</evidence>
<dbReference type="PANTHER" id="PTHR46553:SF3">
    <property type="entry name" value="ADENINE NUCLEOTIDE ALPHA HYDROLASES-LIKE SUPERFAMILY PROTEIN"/>
    <property type="match status" value="1"/>
</dbReference>
<sequence length="297" mass="31401">MTTEQIDPGSIVVGADGSEDGDRALRWAAEQAFLERRPLTIVTATGSPGVPVVTPDLVDHARAVAEAARAVAEHLHPGLDVATAVRVGDARQVLVDLSRRVHLIVLGSRGRGVFRSTVLGSVSAAVSRDAACPVVVCRPERRRTGEPYRGVLVGADGTAESLPVIEFAFQQASLHRLPLTVVHAMWDELATAHLPVEVSADTQGLEEQRLLLAESVAGMASKFPEVSVEQLLARGLPEECLAADSSAWDLVVVGRHPVDTVLRLLSGAVATTVVERARTVVAVVPQSDPSPDPTSRS</sequence>
<dbReference type="InterPro" id="IPR014729">
    <property type="entry name" value="Rossmann-like_a/b/a_fold"/>
</dbReference>
<keyword evidence="4" id="KW-1185">Reference proteome</keyword>
<accession>A0ABW3W632</accession>
<dbReference type="InterPro" id="IPR006016">
    <property type="entry name" value="UspA"/>
</dbReference>
<feature type="domain" description="UspA" evidence="2">
    <location>
        <begin position="148"/>
        <end position="285"/>
    </location>
</feature>
<dbReference type="PRINTS" id="PR01438">
    <property type="entry name" value="UNVRSLSTRESS"/>
</dbReference>
<dbReference type="SUPFAM" id="SSF52402">
    <property type="entry name" value="Adenine nucleotide alpha hydrolases-like"/>
    <property type="match status" value="2"/>
</dbReference>
<organism evidence="3 4">
    <name type="scientific">Nocardioides ginsengisoli</name>
    <dbReference type="NCBI Taxonomy" id="363868"/>
    <lineage>
        <taxon>Bacteria</taxon>
        <taxon>Bacillati</taxon>
        <taxon>Actinomycetota</taxon>
        <taxon>Actinomycetes</taxon>
        <taxon>Propionibacteriales</taxon>
        <taxon>Nocardioidaceae</taxon>
        <taxon>Nocardioides</taxon>
    </lineage>
</organism>
<dbReference type="Gene3D" id="3.40.50.620">
    <property type="entry name" value="HUPs"/>
    <property type="match status" value="2"/>
</dbReference>
<dbReference type="Proteomes" id="UP001597229">
    <property type="component" value="Unassembled WGS sequence"/>
</dbReference>
<dbReference type="EMBL" id="JBHTLX010000028">
    <property type="protein sequence ID" value="MFD1250741.1"/>
    <property type="molecule type" value="Genomic_DNA"/>
</dbReference>
<dbReference type="RefSeq" id="WP_367917317.1">
    <property type="nucleotide sequence ID" value="NZ_BAABAC010000003.1"/>
</dbReference>
<dbReference type="InterPro" id="IPR006015">
    <property type="entry name" value="Universal_stress_UspA"/>
</dbReference>
<protein>
    <submittedName>
        <fullName evidence="3">Universal stress protein</fullName>
    </submittedName>
</protein>
<dbReference type="Pfam" id="PF00582">
    <property type="entry name" value="Usp"/>
    <property type="match status" value="2"/>
</dbReference>
<evidence type="ECO:0000259" key="2">
    <source>
        <dbReference type="Pfam" id="PF00582"/>
    </source>
</evidence>
<evidence type="ECO:0000256" key="1">
    <source>
        <dbReference type="ARBA" id="ARBA00008791"/>
    </source>
</evidence>
<comment type="similarity">
    <text evidence="1">Belongs to the universal stress protein A family.</text>
</comment>
<feature type="domain" description="UspA" evidence="2">
    <location>
        <begin position="11"/>
        <end position="138"/>
    </location>
</feature>
<name>A0ABW3W632_9ACTN</name>
<gene>
    <name evidence="3" type="ORF">ACFQ3F_23325</name>
</gene>
<comment type="caution">
    <text evidence="3">The sequence shown here is derived from an EMBL/GenBank/DDBJ whole genome shotgun (WGS) entry which is preliminary data.</text>
</comment>